<feature type="transmembrane region" description="Helical" evidence="1">
    <location>
        <begin position="155"/>
        <end position="173"/>
    </location>
</feature>
<keyword evidence="4" id="KW-1185">Reference proteome</keyword>
<dbReference type="InterPro" id="IPR043128">
    <property type="entry name" value="Rev_trsase/Diguanyl_cyclase"/>
</dbReference>
<dbReference type="SMART" id="SM00267">
    <property type="entry name" value="GGDEF"/>
    <property type="match status" value="1"/>
</dbReference>
<keyword evidence="1" id="KW-0812">Transmembrane</keyword>
<accession>A0A562ZND5</accession>
<dbReference type="Pfam" id="PF00990">
    <property type="entry name" value="GGDEF"/>
    <property type="match status" value="1"/>
</dbReference>
<keyword evidence="1" id="KW-1133">Transmembrane helix</keyword>
<dbReference type="InterPro" id="IPR000160">
    <property type="entry name" value="GGDEF_dom"/>
</dbReference>
<reference evidence="3 4" key="1">
    <citation type="submission" date="2019-07" db="EMBL/GenBank/DDBJ databases">
        <title>Caenimonas sedimenti sp. nov., isolated from activated sludge.</title>
        <authorList>
            <person name="Xu J."/>
        </authorList>
    </citation>
    <scope>NUCLEOTIDE SEQUENCE [LARGE SCALE GENOMIC DNA]</scope>
    <source>
        <strain evidence="3 4">HX-9-20</strain>
    </source>
</reference>
<feature type="transmembrane region" description="Helical" evidence="1">
    <location>
        <begin position="238"/>
        <end position="258"/>
    </location>
</feature>
<protein>
    <submittedName>
        <fullName evidence="3">Diguanylate cyclase</fullName>
    </submittedName>
</protein>
<dbReference type="AlphaFoldDB" id="A0A562ZND5"/>
<feature type="transmembrane region" description="Helical" evidence="1">
    <location>
        <begin position="90"/>
        <end position="110"/>
    </location>
</feature>
<proteinExistence type="predicted"/>
<dbReference type="EMBL" id="VOBQ01000013">
    <property type="protein sequence ID" value="TWO70090.1"/>
    <property type="molecule type" value="Genomic_DNA"/>
</dbReference>
<organism evidence="3 4">
    <name type="scientific">Caenimonas sedimenti</name>
    <dbReference type="NCBI Taxonomy" id="2596921"/>
    <lineage>
        <taxon>Bacteria</taxon>
        <taxon>Pseudomonadati</taxon>
        <taxon>Pseudomonadota</taxon>
        <taxon>Betaproteobacteria</taxon>
        <taxon>Burkholderiales</taxon>
        <taxon>Comamonadaceae</taxon>
        <taxon>Caenimonas</taxon>
    </lineage>
</organism>
<evidence type="ECO:0000256" key="1">
    <source>
        <dbReference type="SAM" id="Phobius"/>
    </source>
</evidence>
<dbReference type="SUPFAM" id="SSF55073">
    <property type="entry name" value="Nucleotide cyclase"/>
    <property type="match status" value="1"/>
</dbReference>
<evidence type="ECO:0000313" key="4">
    <source>
        <dbReference type="Proteomes" id="UP000318199"/>
    </source>
</evidence>
<comment type="caution">
    <text evidence="3">The sequence shown here is derived from an EMBL/GenBank/DDBJ whole genome shotgun (WGS) entry which is preliminary data.</text>
</comment>
<feature type="transmembrane region" description="Helical" evidence="1">
    <location>
        <begin position="208"/>
        <end position="231"/>
    </location>
</feature>
<dbReference type="RefSeq" id="WP_145894286.1">
    <property type="nucleotide sequence ID" value="NZ_VOBQ01000013.1"/>
</dbReference>
<feature type="domain" description="GGDEF" evidence="2">
    <location>
        <begin position="285"/>
        <end position="468"/>
    </location>
</feature>
<dbReference type="OrthoDB" id="8898975at2"/>
<feature type="transmembrane region" description="Helical" evidence="1">
    <location>
        <begin position="122"/>
        <end position="143"/>
    </location>
</feature>
<evidence type="ECO:0000259" key="2">
    <source>
        <dbReference type="SMART" id="SM00267"/>
    </source>
</evidence>
<dbReference type="Proteomes" id="UP000318199">
    <property type="component" value="Unassembled WGS sequence"/>
</dbReference>
<dbReference type="Gene3D" id="3.30.70.270">
    <property type="match status" value="1"/>
</dbReference>
<evidence type="ECO:0000313" key="3">
    <source>
        <dbReference type="EMBL" id="TWO70090.1"/>
    </source>
</evidence>
<feature type="transmembrane region" description="Helical" evidence="1">
    <location>
        <begin position="185"/>
        <end position="202"/>
    </location>
</feature>
<dbReference type="Pfam" id="PF07695">
    <property type="entry name" value="7TMR-DISM_7TM"/>
    <property type="match status" value="1"/>
</dbReference>
<dbReference type="InterPro" id="IPR011623">
    <property type="entry name" value="7TMR_DISM_rcpt_extracell_dom1"/>
</dbReference>
<name>A0A562ZND5_9BURK</name>
<keyword evidence="1" id="KW-0472">Membrane</keyword>
<dbReference type="InterPro" id="IPR029787">
    <property type="entry name" value="Nucleotide_cyclase"/>
</dbReference>
<sequence>MAAALHGNVTADTIPTVRAEGHAWSSARAGHRVPLADWPVYGQFPTFLPPMIKRHLDLKIVVEDTATSNAHVAAWPRSRHDEVKLRQANLSGVVIGMGLMTLVICLISAFTQRTRSSGLGVAYAAIAVLTVIAFDDYGASWLYPDWPRLNDDSKVVFPVLLTAILFWWMLRQFDRLPPGRWRDRSVSTVIALALLVIAFGVQETLLPWRWPLLAGFVCVCVAAMVAMWIVSWLRGGRYLAWLASALALFAASLVVAFADGVVWNGLEMKSAGAGCALFGSVLVLRHAQFQRLRYGRDALGVEARRGTRDRLTALLSYRGLHQECQRMQLRLGAGDHQTLCALLLVLCNADRTGESLGFELTDEVLLQLASAMQAALGEDWSIARLSKGHFAALAVVSQAEREGVAVAASRLLAACARVTSPLDVVGDLDLRIAYQCGLGLGTDLSHVLSEMDDCGRALQGGKRIIEVVPSH</sequence>
<gene>
    <name evidence="3" type="ORF">FN976_17285</name>
</gene>